<dbReference type="RefSeq" id="WP_146504940.1">
    <property type="nucleotide sequence ID" value="NZ_SJPG01000001.1"/>
</dbReference>
<sequence length="119" mass="13655">MRNSRQYISSTMVLAGTDPRLSRSHAAVQTSVPKIIFIPEMQDHDNRNLKSLQMTGTVKAYRFRNGDFVLEWHPFEQLLKRGYETSSFQAGNLIEAINGLFSRRNTQTRLIAEVELLTP</sequence>
<accession>A0A5C5XN34</accession>
<proteinExistence type="predicted"/>
<reference evidence="1 2" key="1">
    <citation type="submission" date="2019-02" db="EMBL/GenBank/DDBJ databases">
        <title>Deep-cultivation of Planctomycetes and their phenomic and genomic characterization uncovers novel biology.</title>
        <authorList>
            <person name="Wiegand S."/>
            <person name="Jogler M."/>
            <person name="Boedeker C."/>
            <person name="Pinto D."/>
            <person name="Vollmers J."/>
            <person name="Rivas-Marin E."/>
            <person name="Kohn T."/>
            <person name="Peeters S.H."/>
            <person name="Heuer A."/>
            <person name="Rast P."/>
            <person name="Oberbeckmann S."/>
            <person name="Bunk B."/>
            <person name="Jeske O."/>
            <person name="Meyerdierks A."/>
            <person name="Storesund J.E."/>
            <person name="Kallscheuer N."/>
            <person name="Luecker S."/>
            <person name="Lage O.M."/>
            <person name="Pohl T."/>
            <person name="Merkel B.J."/>
            <person name="Hornburger P."/>
            <person name="Mueller R.-W."/>
            <person name="Bruemmer F."/>
            <person name="Labrenz M."/>
            <person name="Spormann A.M."/>
            <person name="Op Den Camp H."/>
            <person name="Overmann J."/>
            <person name="Amann R."/>
            <person name="Jetten M.S.M."/>
            <person name="Mascher T."/>
            <person name="Medema M.H."/>
            <person name="Devos D.P."/>
            <person name="Kaster A.-K."/>
            <person name="Ovreas L."/>
            <person name="Rohde M."/>
            <person name="Galperin M.Y."/>
            <person name="Jogler C."/>
        </authorList>
    </citation>
    <scope>NUCLEOTIDE SEQUENCE [LARGE SCALE GENOMIC DNA]</scope>
    <source>
        <strain evidence="1 2">Pan54</strain>
    </source>
</reference>
<keyword evidence="2" id="KW-1185">Reference proteome</keyword>
<protein>
    <submittedName>
        <fullName evidence="1">Uncharacterized protein</fullName>
    </submittedName>
</protein>
<evidence type="ECO:0000313" key="1">
    <source>
        <dbReference type="EMBL" id="TWT63162.1"/>
    </source>
</evidence>
<dbReference type="Proteomes" id="UP000316095">
    <property type="component" value="Unassembled WGS sequence"/>
</dbReference>
<gene>
    <name evidence="1" type="ORF">Pan54_39150</name>
</gene>
<evidence type="ECO:0000313" key="2">
    <source>
        <dbReference type="Proteomes" id="UP000316095"/>
    </source>
</evidence>
<dbReference type="AlphaFoldDB" id="A0A5C5XN34"/>
<comment type="caution">
    <text evidence="1">The sequence shown here is derived from an EMBL/GenBank/DDBJ whole genome shotgun (WGS) entry which is preliminary data.</text>
</comment>
<name>A0A5C5XN34_9PLAN</name>
<organism evidence="1 2">
    <name type="scientific">Rubinisphaera italica</name>
    <dbReference type="NCBI Taxonomy" id="2527969"/>
    <lineage>
        <taxon>Bacteria</taxon>
        <taxon>Pseudomonadati</taxon>
        <taxon>Planctomycetota</taxon>
        <taxon>Planctomycetia</taxon>
        <taxon>Planctomycetales</taxon>
        <taxon>Planctomycetaceae</taxon>
        <taxon>Rubinisphaera</taxon>
    </lineage>
</organism>
<dbReference type="EMBL" id="SJPG01000001">
    <property type="protein sequence ID" value="TWT63162.1"/>
    <property type="molecule type" value="Genomic_DNA"/>
</dbReference>